<evidence type="ECO:0000256" key="7">
    <source>
        <dbReference type="ARBA" id="ARBA00022643"/>
    </source>
</evidence>
<dbReference type="AlphaFoldDB" id="A0A073AXY8"/>
<gene>
    <name evidence="13" type="ORF">GU90_11935</name>
</gene>
<name>A0A073AXY8_9PSEU</name>
<dbReference type="EMBL" id="JNVU01000029">
    <property type="protein sequence ID" value="KEI44176.1"/>
    <property type="molecule type" value="Genomic_DNA"/>
</dbReference>
<keyword evidence="6" id="KW-0285">Flavoprotein</keyword>
<comment type="catalytic activity">
    <reaction evidence="12">
        <text>3 propionate 3-nitronate + 3 O2 + H2O = 3 3-oxopropanoate + 2 nitrate + nitrite + H2O2 + 3 H(+)</text>
        <dbReference type="Rhea" id="RHEA:57332"/>
        <dbReference type="ChEBI" id="CHEBI:15377"/>
        <dbReference type="ChEBI" id="CHEBI:15378"/>
        <dbReference type="ChEBI" id="CHEBI:15379"/>
        <dbReference type="ChEBI" id="CHEBI:16240"/>
        <dbReference type="ChEBI" id="CHEBI:16301"/>
        <dbReference type="ChEBI" id="CHEBI:17632"/>
        <dbReference type="ChEBI" id="CHEBI:33190"/>
        <dbReference type="ChEBI" id="CHEBI:136067"/>
    </reaction>
</comment>
<dbReference type="InterPro" id="IPR013785">
    <property type="entry name" value="Aldolase_TIM"/>
</dbReference>
<dbReference type="GO" id="GO:0018580">
    <property type="term" value="F:nitronate monooxygenase activity"/>
    <property type="evidence" value="ECO:0007669"/>
    <property type="project" value="InterPro"/>
</dbReference>
<evidence type="ECO:0000256" key="6">
    <source>
        <dbReference type="ARBA" id="ARBA00022630"/>
    </source>
</evidence>
<dbReference type="PANTHER" id="PTHR42747:SF3">
    <property type="entry name" value="NITRONATE MONOOXYGENASE-RELATED"/>
    <property type="match status" value="1"/>
</dbReference>
<dbReference type="PANTHER" id="PTHR42747">
    <property type="entry name" value="NITRONATE MONOOXYGENASE-RELATED"/>
    <property type="match status" value="1"/>
</dbReference>
<dbReference type="Proteomes" id="UP000031419">
    <property type="component" value="Unassembled WGS sequence"/>
</dbReference>
<dbReference type="GO" id="GO:0000166">
    <property type="term" value="F:nucleotide binding"/>
    <property type="evidence" value="ECO:0007669"/>
    <property type="project" value="UniProtKB-KW"/>
</dbReference>
<dbReference type="InterPro" id="IPR004136">
    <property type="entry name" value="NMO"/>
</dbReference>
<reference evidence="13 14" key="1">
    <citation type="submission" date="2014-06" db="EMBL/GenBank/DDBJ databases">
        <title>Saccharopolyspora rectivirgula DSM-43113 Genome sequencing.</title>
        <authorList>
            <person name="Barrera C."/>
            <person name="Millon L."/>
            <person name="Rognon B."/>
            <person name="Zaugg C."/>
            <person name="Monod M."/>
        </authorList>
    </citation>
    <scope>NUCLEOTIDE SEQUENCE [LARGE SCALE GENOMIC DNA]</scope>
    <source>
        <strain evidence="13 14">DSM 43113</strain>
    </source>
</reference>
<evidence type="ECO:0000256" key="2">
    <source>
        <dbReference type="ARBA" id="ARBA00003535"/>
    </source>
</evidence>
<comment type="cofactor">
    <cofactor evidence="1">
        <name>FMN</name>
        <dbReference type="ChEBI" id="CHEBI:58210"/>
    </cofactor>
</comment>
<sequence length="357" mass="36937">MIAKRQFPLISAPMAGGISTPELAAAVSSAGGLGFLAGGYLTEKALAEQVSAVRESTSEPFGVNLFVPGIRHAIDLDDYCARMGAEAARYGVRAGAPSWDDDQYQAKVELVVHQRIPVVSFTFGLPEESVVERLHEVGSEVVVTVTTPEEAAQAAAVGADAVCVQGMEAGGHRAVFEDDGRSPGGGPLYGLLAALRLVKAEVDLPVIAAGGLVHGADVAAVLTAGAVAAQLGTAFLVCAEAGTSSEHRAQIAAGARWTELTRAFSGRPARGLVNEFMTEHGPVAPAAYPQLNNLTKPIRGAAAKAGDPERMSMWAGQTYSQARPMPAAQLVQQLMAEAREAMAGARDRLSPSASDAL</sequence>
<organism evidence="13 14">
    <name type="scientific">Saccharopolyspora rectivirgula</name>
    <dbReference type="NCBI Taxonomy" id="28042"/>
    <lineage>
        <taxon>Bacteria</taxon>
        <taxon>Bacillati</taxon>
        <taxon>Actinomycetota</taxon>
        <taxon>Actinomycetes</taxon>
        <taxon>Pseudonocardiales</taxon>
        <taxon>Pseudonocardiaceae</taxon>
        <taxon>Saccharopolyspora</taxon>
    </lineage>
</organism>
<dbReference type="RefSeq" id="WP_029720094.1">
    <property type="nucleotide sequence ID" value="NZ_JAJUIW010000025.1"/>
</dbReference>
<dbReference type="STRING" id="28042.GU90_11935"/>
<evidence type="ECO:0000256" key="10">
    <source>
        <dbReference type="ARBA" id="ARBA00023033"/>
    </source>
</evidence>
<dbReference type="Pfam" id="PF03060">
    <property type="entry name" value="NMO"/>
    <property type="match status" value="1"/>
</dbReference>
<evidence type="ECO:0000313" key="14">
    <source>
        <dbReference type="Proteomes" id="UP000031419"/>
    </source>
</evidence>
<keyword evidence="9" id="KW-0560">Oxidoreductase</keyword>
<keyword evidence="10" id="KW-0503">Monooxygenase</keyword>
<evidence type="ECO:0000256" key="4">
    <source>
        <dbReference type="ARBA" id="ARBA00013457"/>
    </source>
</evidence>
<keyword evidence="7" id="KW-0288">FMN</keyword>
<comment type="caution">
    <text evidence="13">The sequence shown here is derived from an EMBL/GenBank/DDBJ whole genome shotgun (WGS) entry which is preliminary data.</text>
</comment>
<dbReference type="SUPFAM" id="SSF51412">
    <property type="entry name" value="Inosine monophosphate dehydrogenase (IMPDH)"/>
    <property type="match status" value="1"/>
</dbReference>
<dbReference type="GO" id="GO:0009636">
    <property type="term" value="P:response to toxic substance"/>
    <property type="evidence" value="ECO:0007669"/>
    <property type="project" value="UniProtKB-KW"/>
</dbReference>
<proteinExistence type="inferred from homology"/>
<dbReference type="FunFam" id="3.20.20.70:FF:000154">
    <property type="entry name" value="Probable nitronate monooxygenase"/>
    <property type="match status" value="1"/>
</dbReference>
<keyword evidence="13" id="KW-0223">Dioxygenase</keyword>
<dbReference type="OrthoDB" id="9778912at2"/>
<comment type="function">
    <text evidence="2">Nitronate monooxygenase that uses molecular oxygen to catalyze the oxidative denitrification of alkyl nitronates. Acts on propionate 3-nitronate (P3N), the presumed physiological substrate. Probably functions in the detoxification of P3N, a metabolic poison produced by plants and fungi as a defense mechanism.</text>
</comment>
<keyword evidence="8" id="KW-0547">Nucleotide-binding</keyword>
<protein>
    <recommendedName>
        <fullName evidence="4">Probable nitronate monooxygenase</fullName>
    </recommendedName>
    <alternativeName>
        <fullName evidence="11">Propionate 3-nitronate monooxygenase</fullName>
    </alternativeName>
</protein>
<dbReference type="Gene3D" id="3.20.20.70">
    <property type="entry name" value="Aldolase class I"/>
    <property type="match status" value="1"/>
</dbReference>
<keyword evidence="5" id="KW-0216">Detoxification</keyword>
<evidence type="ECO:0000256" key="9">
    <source>
        <dbReference type="ARBA" id="ARBA00023002"/>
    </source>
</evidence>
<evidence type="ECO:0000313" key="13">
    <source>
        <dbReference type="EMBL" id="KEI44176.1"/>
    </source>
</evidence>
<dbReference type="eggNOG" id="COG2070">
    <property type="taxonomic scope" value="Bacteria"/>
</dbReference>
<evidence type="ECO:0000256" key="1">
    <source>
        <dbReference type="ARBA" id="ARBA00001917"/>
    </source>
</evidence>
<evidence type="ECO:0000256" key="11">
    <source>
        <dbReference type="ARBA" id="ARBA00031155"/>
    </source>
</evidence>
<evidence type="ECO:0000256" key="5">
    <source>
        <dbReference type="ARBA" id="ARBA00022575"/>
    </source>
</evidence>
<evidence type="ECO:0000256" key="12">
    <source>
        <dbReference type="ARBA" id="ARBA00049401"/>
    </source>
</evidence>
<evidence type="ECO:0000256" key="3">
    <source>
        <dbReference type="ARBA" id="ARBA00009881"/>
    </source>
</evidence>
<evidence type="ECO:0000256" key="8">
    <source>
        <dbReference type="ARBA" id="ARBA00022741"/>
    </source>
</evidence>
<comment type="similarity">
    <text evidence="3">Belongs to the nitronate monooxygenase family. NMO class I subfamily.</text>
</comment>
<dbReference type="GO" id="GO:0051213">
    <property type="term" value="F:dioxygenase activity"/>
    <property type="evidence" value="ECO:0007669"/>
    <property type="project" value="UniProtKB-KW"/>
</dbReference>
<dbReference type="CDD" id="cd04730">
    <property type="entry name" value="NPD_like"/>
    <property type="match status" value="1"/>
</dbReference>
<keyword evidence="14" id="KW-1185">Reference proteome</keyword>
<accession>A0A073AXY8</accession>